<dbReference type="GO" id="GO:0042597">
    <property type="term" value="C:periplasmic space"/>
    <property type="evidence" value="ECO:0007669"/>
    <property type="project" value="UniProtKB-SubCell"/>
</dbReference>
<dbReference type="InterPro" id="IPR001638">
    <property type="entry name" value="Solute-binding_3/MltF_N"/>
</dbReference>
<protein>
    <submittedName>
        <fullName evidence="7">ABC transporter substrate-binding protein</fullName>
    </submittedName>
</protein>
<dbReference type="EMBL" id="JACXIZ010000003">
    <property type="protein sequence ID" value="MBD2843725.1"/>
    <property type="molecule type" value="Genomic_DNA"/>
</dbReference>
<dbReference type="SMART" id="SM00062">
    <property type="entry name" value="PBPb"/>
    <property type="match status" value="1"/>
</dbReference>
<dbReference type="Pfam" id="PF09084">
    <property type="entry name" value="NMT1"/>
    <property type="match status" value="1"/>
</dbReference>
<keyword evidence="3 5" id="KW-0732">Signal</keyword>
<organism evidence="7 8">
    <name type="scientific">Paenibacillus sabuli</name>
    <dbReference type="NCBI Taxonomy" id="2772509"/>
    <lineage>
        <taxon>Bacteria</taxon>
        <taxon>Bacillati</taxon>
        <taxon>Bacillota</taxon>
        <taxon>Bacilli</taxon>
        <taxon>Bacillales</taxon>
        <taxon>Paenibacillaceae</taxon>
        <taxon>Paenibacillus</taxon>
    </lineage>
</organism>
<evidence type="ECO:0000256" key="1">
    <source>
        <dbReference type="ARBA" id="ARBA00004418"/>
    </source>
</evidence>
<keyword evidence="8" id="KW-1185">Reference proteome</keyword>
<dbReference type="PROSITE" id="PS51257">
    <property type="entry name" value="PROKAR_LIPOPROTEIN"/>
    <property type="match status" value="1"/>
</dbReference>
<dbReference type="SUPFAM" id="SSF53850">
    <property type="entry name" value="Periplasmic binding protein-like II"/>
    <property type="match status" value="1"/>
</dbReference>
<evidence type="ECO:0000313" key="8">
    <source>
        <dbReference type="Proteomes" id="UP000621560"/>
    </source>
</evidence>
<dbReference type="RefSeq" id="WP_190913787.1">
    <property type="nucleotide sequence ID" value="NZ_JACXIZ010000003.1"/>
</dbReference>
<dbReference type="Gene3D" id="3.40.190.10">
    <property type="entry name" value="Periplasmic binding protein-like II"/>
    <property type="match status" value="2"/>
</dbReference>
<feature type="signal peptide" evidence="5">
    <location>
        <begin position="1"/>
        <end position="20"/>
    </location>
</feature>
<feature type="domain" description="Solute-binding protein family 3/N-terminal" evidence="6">
    <location>
        <begin position="60"/>
        <end position="292"/>
    </location>
</feature>
<evidence type="ECO:0000313" key="7">
    <source>
        <dbReference type="EMBL" id="MBD2843725.1"/>
    </source>
</evidence>
<comment type="caution">
    <text evidence="7">The sequence shown here is derived from an EMBL/GenBank/DDBJ whole genome shotgun (WGS) entry which is preliminary data.</text>
</comment>
<proteinExistence type="inferred from homology"/>
<evidence type="ECO:0000256" key="5">
    <source>
        <dbReference type="SAM" id="SignalP"/>
    </source>
</evidence>
<gene>
    <name evidence="7" type="ORF">IDH44_00860</name>
</gene>
<evidence type="ECO:0000256" key="3">
    <source>
        <dbReference type="ARBA" id="ARBA00022729"/>
    </source>
</evidence>
<reference evidence="7" key="1">
    <citation type="submission" date="2020-09" db="EMBL/GenBank/DDBJ databases">
        <title>A novel bacterium of genus Paenibacillus, isolated from South China Sea.</title>
        <authorList>
            <person name="Huang H."/>
            <person name="Mo K."/>
            <person name="Hu Y."/>
        </authorList>
    </citation>
    <scope>NUCLEOTIDE SEQUENCE</scope>
    <source>
        <strain evidence="7">IB182496</strain>
    </source>
</reference>
<feature type="region of interest" description="Disordered" evidence="4">
    <location>
        <begin position="29"/>
        <end position="55"/>
    </location>
</feature>
<dbReference type="PANTHER" id="PTHR30024">
    <property type="entry name" value="ALIPHATIC SULFONATES-BINDING PROTEIN-RELATED"/>
    <property type="match status" value="1"/>
</dbReference>
<feature type="chain" id="PRO_5039082434" evidence="5">
    <location>
        <begin position="21"/>
        <end position="348"/>
    </location>
</feature>
<dbReference type="AlphaFoldDB" id="A0A927BQ64"/>
<evidence type="ECO:0000256" key="2">
    <source>
        <dbReference type="ARBA" id="ARBA00010742"/>
    </source>
</evidence>
<accession>A0A927BQ64</accession>
<evidence type="ECO:0000259" key="6">
    <source>
        <dbReference type="SMART" id="SM00062"/>
    </source>
</evidence>
<comment type="subcellular location">
    <subcellularLocation>
        <location evidence="1">Periplasm</location>
    </subcellularLocation>
</comment>
<sequence length="348" mass="35860">MKRNKMLLATVLVLMVALLAACGGNNGGANSGGNNGGTNNEAGADTGGNAEGSDAPEEATIRLGYVGGGMTPVAVQIGMNTGAYEEANINIEATTFSSGADMVQALVGGSLDVVLGSYEHVLRQQKNGLGVKAFGEIYNGVGYALVVKSDSPYQTLADVKGETLAVTKVGSLSHTGLSEGLNEAGLDPDKDVTIINAGSGATMFAAIDGDQVAGGMVSEPTLSQMVETGDFRVLYDPEFPFAGIVVMADSDWVADHEEGMSRFLAVTDEAASAAKADPASAVDAMLKEFDQITPEVMEAAVTNNLRKVPEGLVLSEEGADKVHQSQLDEGVLTEPIPFDQAVDLSLLP</sequence>
<dbReference type="PANTHER" id="PTHR30024:SF47">
    <property type="entry name" value="TAURINE-BINDING PERIPLASMIC PROTEIN"/>
    <property type="match status" value="1"/>
</dbReference>
<comment type="similarity">
    <text evidence="2">Belongs to the bacterial solute-binding protein SsuA/TauA family.</text>
</comment>
<evidence type="ECO:0000256" key="4">
    <source>
        <dbReference type="SAM" id="MobiDB-lite"/>
    </source>
</evidence>
<dbReference type="Proteomes" id="UP000621560">
    <property type="component" value="Unassembled WGS sequence"/>
</dbReference>
<name>A0A927BQ64_9BACL</name>
<dbReference type="InterPro" id="IPR015168">
    <property type="entry name" value="SsuA/THI5"/>
</dbReference>